<dbReference type="PANTHER" id="PTHR47926:SF374">
    <property type="entry name" value="PENTATRICOPEPTIDE REPEAT-CONTAINING PROTEIN"/>
    <property type="match status" value="1"/>
</dbReference>
<dbReference type="GO" id="GO:0009451">
    <property type="term" value="P:RNA modification"/>
    <property type="evidence" value="ECO:0007669"/>
    <property type="project" value="InterPro"/>
</dbReference>
<dbReference type="InterPro" id="IPR046848">
    <property type="entry name" value="E_motif"/>
</dbReference>
<dbReference type="InterPro" id="IPR046960">
    <property type="entry name" value="PPR_At4g14850-like_plant"/>
</dbReference>
<organism evidence="1">
    <name type="scientific">Rhizophora mucronata</name>
    <name type="common">Asiatic mangrove</name>
    <dbReference type="NCBI Taxonomy" id="61149"/>
    <lineage>
        <taxon>Eukaryota</taxon>
        <taxon>Viridiplantae</taxon>
        <taxon>Streptophyta</taxon>
        <taxon>Embryophyta</taxon>
        <taxon>Tracheophyta</taxon>
        <taxon>Spermatophyta</taxon>
        <taxon>Magnoliopsida</taxon>
        <taxon>eudicotyledons</taxon>
        <taxon>Gunneridae</taxon>
        <taxon>Pentapetalae</taxon>
        <taxon>rosids</taxon>
        <taxon>fabids</taxon>
        <taxon>Malpighiales</taxon>
        <taxon>Rhizophoraceae</taxon>
        <taxon>Rhizophora</taxon>
    </lineage>
</organism>
<protein>
    <recommendedName>
        <fullName evidence="2">Pentatricopeptide repeat-containing protein</fullName>
    </recommendedName>
</protein>
<evidence type="ECO:0000313" key="1">
    <source>
        <dbReference type="EMBL" id="MBX44587.1"/>
    </source>
</evidence>
<name>A0A2P2NQ12_RHIMU</name>
<reference evidence="1" key="1">
    <citation type="submission" date="2018-02" db="EMBL/GenBank/DDBJ databases">
        <title>Rhizophora mucronata_Transcriptome.</title>
        <authorList>
            <person name="Meera S.P."/>
            <person name="Sreeshan A."/>
            <person name="Augustine A."/>
        </authorList>
    </citation>
    <scope>NUCLEOTIDE SEQUENCE</scope>
    <source>
        <tissue evidence="1">Leaf</tissue>
    </source>
</reference>
<proteinExistence type="predicted"/>
<dbReference type="PROSITE" id="PS51257">
    <property type="entry name" value="PROKAR_LIPOPROTEIN"/>
    <property type="match status" value="1"/>
</dbReference>
<dbReference type="Pfam" id="PF20431">
    <property type="entry name" value="E_motif"/>
    <property type="match status" value="1"/>
</dbReference>
<evidence type="ECO:0008006" key="2">
    <source>
        <dbReference type="Google" id="ProtNLM"/>
    </source>
</evidence>
<dbReference type="AlphaFoldDB" id="A0A2P2NQ12"/>
<dbReference type="Gene3D" id="1.25.40.10">
    <property type="entry name" value="Tetratricopeptide repeat domain"/>
    <property type="match status" value="1"/>
</dbReference>
<dbReference type="InterPro" id="IPR011990">
    <property type="entry name" value="TPR-like_helical_dom_sf"/>
</dbReference>
<dbReference type="EMBL" id="GGEC01064103">
    <property type="protein sequence ID" value="MBX44587.1"/>
    <property type="molecule type" value="Transcribed_RNA"/>
</dbReference>
<dbReference type="GO" id="GO:0003723">
    <property type="term" value="F:RNA binding"/>
    <property type="evidence" value="ECO:0007669"/>
    <property type="project" value="InterPro"/>
</dbReference>
<accession>A0A2P2NQ12</accession>
<sequence>MLGRAGLLREAKTFIERLPVKPDVLVWQALLGSCGIHGDIEMGKYAAEQLIQSEPDTAASYVLLANIFSSKGKWRERARTIKRMKEMGLAKETGISWIEVGKKVHRFVVQDRMHPQAEIIYRILVELLGPMLDEGYVPDKRFILYYLGQDEKA</sequence>
<dbReference type="PANTHER" id="PTHR47926">
    <property type="entry name" value="PENTATRICOPEPTIDE REPEAT-CONTAINING PROTEIN"/>
    <property type="match status" value="1"/>
</dbReference>